<dbReference type="InterPro" id="IPR011008">
    <property type="entry name" value="Dimeric_a/b-barrel"/>
</dbReference>
<dbReference type="STRING" id="323850.Shew_1664"/>
<organism evidence="1 2">
    <name type="scientific">Shewanella loihica (strain ATCC BAA-1088 / PV-4)</name>
    <dbReference type="NCBI Taxonomy" id="323850"/>
    <lineage>
        <taxon>Bacteria</taxon>
        <taxon>Pseudomonadati</taxon>
        <taxon>Pseudomonadota</taxon>
        <taxon>Gammaproteobacteria</taxon>
        <taxon>Alteromonadales</taxon>
        <taxon>Shewanellaceae</taxon>
        <taxon>Shewanella</taxon>
    </lineage>
</organism>
<name>A3QDI3_SHELP</name>
<keyword evidence="2" id="KW-1185">Reference proteome</keyword>
<dbReference type="HOGENOM" id="CLU_127039_1_1_6"/>
<dbReference type="PANTHER" id="PTHR37811:SF2">
    <property type="entry name" value="ABM DOMAIN-CONTAINING PROTEIN"/>
    <property type="match status" value="1"/>
</dbReference>
<dbReference type="AlphaFoldDB" id="A3QDI3"/>
<gene>
    <name evidence="1" type="ordered locus">Shew_1664</name>
</gene>
<evidence type="ECO:0008006" key="3">
    <source>
        <dbReference type="Google" id="ProtNLM"/>
    </source>
</evidence>
<dbReference type="RefSeq" id="WP_011865463.1">
    <property type="nucleotide sequence ID" value="NC_009092.1"/>
</dbReference>
<dbReference type="Proteomes" id="UP000001558">
    <property type="component" value="Chromosome"/>
</dbReference>
<sequence length="95" mass="11251">MFAVIFRAKVATLDARYAEMAAKMRQLAMDKYHCQDFVAVTEGDQEIAISYWRSEADILAWKQDSEHRIAQQLGREAWYERYKVEVVEIKRQYQG</sequence>
<evidence type="ECO:0000313" key="1">
    <source>
        <dbReference type="EMBL" id="ABO23531.1"/>
    </source>
</evidence>
<dbReference type="KEGG" id="slo:Shew_1664"/>
<dbReference type="SUPFAM" id="SSF54909">
    <property type="entry name" value="Dimeric alpha+beta barrel"/>
    <property type="match status" value="1"/>
</dbReference>
<dbReference type="eggNOG" id="COG2329">
    <property type="taxonomic scope" value="Bacteria"/>
</dbReference>
<proteinExistence type="predicted"/>
<reference evidence="1 2" key="1">
    <citation type="submission" date="2007-03" db="EMBL/GenBank/DDBJ databases">
        <title>Complete sequence of Shewanella loihica PV-4.</title>
        <authorList>
            <consortium name="US DOE Joint Genome Institute"/>
            <person name="Copeland A."/>
            <person name="Lucas S."/>
            <person name="Lapidus A."/>
            <person name="Barry K."/>
            <person name="Detter J.C."/>
            <person name="Glavina del Rio T."/>
            <person name="Hammon N."/>
            <person name="Israni S."/>
            <person name="Dalin E."/>
            <person name="Tice H."/>
            <person name="Pitluck S."/>
            <person name="Chain P."/>
            <person name="Malfatti S."/>
            <person name="Shin M."/>
            <person name="Vergez L."/>
            <person name="Schmutz J."/>
            <person name="Larimer F."/>
            <person name="Land M."/>
            <person name="Hauser L."/>
            <person name="Kyrpides N."/>
            <person name="Mikhailova N."/>
            <person name="Romine M.F."/>
            <person name="Serres G."/>
            <person name="Fredrickson J."/>
            <person name="Tiedje J."/>
            <person name="Richardson P."/>
        </authorList>
    </citation>
    <scope>NUCLEOTIDE SEQUENCE [LARGE SCALE GENOMIC DNA]</scope>
    <source>
        <strain evidence="2">ATCC BAA-1088 / PV-4</strain>
    </source>
</reference>
<dbReference type="OrthoDB" id="9797060at2"/>
<protein>
    <recommendedName>
        <fullName evidence="3">Antibiotic biosynthesis monooxygenase</fullName>
    </recommendedName>
</protein>
<dbReference type="EMBL" id="CP000606">
    <property type="protein sequence ID" value="ABO23531.1"/>
    <property type="molecule type" value="Genomic_DNA"/>
</dbReference>
<dbReference type="PANTHER" id="PTHR37811">
    <property type="entry name" value="BLL5343 PROTEIN"/>
    <property type="match status" value="1"/>
</dbReference>
<dbReference type="Gene3D" id="3.30.70.100">
    <property type="match status" value="1"/>
</dbReference>
<dbReference type="InterPro" id="IPR052936">
    <property type="entry name" value="Jasmonate_Hydroxylase-like"/>
</dbReference>
<evidence type="ECO:0000313" key="2">
    <source>
        <dbReference type="Proteomes" id="UP000001558"/>
    </source>
</evidence>
<accession>A3QDI3</accession>